<proteinExistence type="predicted"/>
<dbReference type="RefSeq" id="WP_382394174.1">
    <property type="nucleotide sequence ID" value="NZ_JBHUNA010000024.1"/>
</dbReference>
<protein>
    <submittedName>
        <fullName evidence="2">VOC family protein</fullName>
    </submittedName>
</protein>
<dbReference type="InterPro" id="IPR029068">
    <property type="entry name" value="Glyas_Bleomycin-R_OHBP_Dase"/>
</dbReference>
<dbReference type="Gene3D" id="3.10.180.10">
    <property type="entry name" value="2,3-Dihydroxybiphenyl 1,2-Dioxygenase, domain 1"/>
    <property type="match status" value="1"/>
</dbReference>
<dbReference type="PANTHER" id="PTHR33993:SF2">
    <property type="entry name" value="VOC DOMAIN-CONTAINING PROTEIN"/>
    <property type="match status" value="1"/>
</dbReference>
<dbReference type="EMBL" id="JBHUNA010000024">
    <property type="protein sequence ID" value="MFD2761556.1"/>
    <property type="molecule type" value="Genomic_DNA"/>
</dbReference>
<dbReference type="InterPro" id="IPR052164">
    <property type="entry name" value="Anthracycline_SecMetBiosynth"/>
</dbReference>
<comment type="caution">
    <text evidence="2">The sequence shown here is derived from an EMBL/GenBank/DDBJ whole genome shotgun (WGS) entry which is preliminary data.</text>
</comment>
<dbReference type="Proteomes" id="UP001597502">
    <property type="component" value="Unassembled WGS sequence"/>
</dbReference>
<dbReference type="InterPro" id="IPR037523">
    <property type="entry name" value="VOC_core"/>
</dbReference>
<dbReference type="InterPro" id="IPR004360">
    <property type="entry name" value="Glyas_Fos-R_dOase_dom"/>
</dbReference>
<evidence type="ECO:0000313" key="2">
    <source>
        <dbReference type="EMBL" id="MFD2761556.1"/>
    </source>
</evidence>
<reference evidence="3" key="1">
    <citation type="journal article" date="2019" name="Int. J. Syst. Evol. Microbiol.">
        <title>The Global Catalogue of Microorganisms (GCM) 10K type strain sequencing project: providing services to taxonomists for standard genome sequencing and annotation.</title>
        <authorList>
            <consortium name="The Broad Institute Genomics Platform"/>
            <consortium name="The Broad Institute Genome Sequencing Center for Infectious Disease"/>
            <person name="Wu L."/>
            <person name="Ma J."/>
        </authorList>
    </citation>
    <scope>NUCLEOTIDE SEQUENCE [LARGE SCALE GENOMIC DNA]</scope>
    <source>
        <strain evidence="3">TISTR 1535</strain>
    </source>
</reference>
<keyword evidence="3" id="KW-1185">Reference proteome</keyword>
<evidence type="ECO:0000313" key="3">
    <source>
        <dbReference type="Proteomes" id="UP001597502"/>
    </source>
</evidence>
<dbReference type="PANTHER" id="PTHR33993">
    <property type="entry name" value="GLYOXALASE-RELATED"/>
    <property type="match status" value="1"/>
</dbReference>
<feature type="domain" description="VOC" evidence="1">
    <location>
        <begin position="1"/>
        <end position="118"/>
    </location>
</feature>
<dbReference type="PROSITE" id="PS51819">
    <property type="entry name" value="VOC"/>
    <property type="match status" value="1"/>
</dbReference>
<organism evidence="2 3">
    <name type="scientific">Lentibacillus juripiscarius</name>
    <dbReference type="NCBI Taxonomy" id="257446"/>
    <lineage>
        <taxon>Bacteria</taxon>
        <taxon>Bacillati</taxon>
        <taxon>Bacillota</taxon>
        <taxon>Bacilli</taxon>
        <taxon>Bacillales</taxon>
        <taxon>Bacillaceae</taxon>
        <taxon>Lentibacillus</taxon>
    </lineage>
</organism>
<sequence length="126" mass="14467">MNFREFGTIVFVENYEACIDFYKNILQLEVRNVKENLVIFTVSGGYLMVEKGGYSSQSEKNRKRNPTVLRFDVDSLDEAADKLEKRGVNFINKRLAFDWGTIAVFLDPDGNRIELGEINEITGSFK</sequence>
<dbReference type="Pfam" id="PF00903">
    <property type="entry name" value="Glyoxalase"/>
    <property type="match status" value="1"/>
</dbReference>
<evidence type="ECO:0000259" key="1">
    <source>
        <dbReference type="PROSITE" id="PS51819"/>
    </source>
</evidence>
<gene>
    <name evidence="2" type="ORF">ACFSUO_11395</name>
</gene>
<accession>A0ABW5V7Y3</accession>
<name>A0ABW5V7Y3_9BACI</name>
<dbReference type="SUPFAM" id="SSF54593">
    <property type="entry name" value="Glyoxalase/Bleomycin resistance protein/Dihydroxybiphenyl dioxygenase"/>
    <property type="match status" value="1"/>
</dbReference>